<proteinExistence type="predicted"/>
<feature type="compositionally biased region" description="Polar residues" evidence="2">
    <location>
        <begin position="224"/>
        <end position="237"/>
    </location>
</feature>
<dbReference type="InterPro" id="IPR006578">
    <property type="entry name" value="MADF-dom"/>
</dbReference>
<feature type="compositionally biased region" description="Acidic residues" evidence="2">
    <location>
        <begin position="202"/>
        <end position="211"/>
    </location>
</feature>
<dbReference type="PROSITE" id="PS51029">
    <property type="entry name" value="MADF"/>
    <property type="match status" value="1"/>
</dbReference>
<evidence type="ECO:0008006" key="7">
    <source>
        <dbReference type="Google" id="ProtNLM"/>
    </source>
</evidence>
<dbReference type="FunCoup" id="B4LIE3">
    <property type="interactions" value="292"/>
</dbReference>
<dbReference type="InterPro" id="IPR039353">
    <property type="entry name" value="TF_Adf1"/>
</dbReference>
<dbReference type="InterPro" id="IPR004210">
    <property type="entry name" value="BESS_motif"/>
</dbReference>
<dbReference type="PANTHER" id="PTHR12243">
    <property type="entry name" value="MADF DOMAIN TRANSCRIPTION FACTOR"/>
    <property type="match status" value="1"/>
</dbReference>
<feature type="domain" description="BESS" evidence="4">
    <location>
        <begin position="582"/>
        <end position="621"/>
    </location>
</feature>
<dbReference type="GO" id="GO:0006357">
    <property type="term" value="P:regulation of transcription by RNA polymerase II"/>
    <property type="evidence" value="ECO:0007669"/>
    <property type="project" value="TreeGrafter"/>
</dbReference>
<dbReference type="SMART" id="SM00595">
    <property type="entry name" value="MADF"/>
    <property type="match status" value="1"/>
</dbReference>
<dbReference type="GO" id="GO:0003677">
    <property type="term" value="F:DNA binding"/>
    <property type="evidence" value="ECO:0007669"/>
    <property type="project" value="InterPro"/>
</dbReference>
<feature type="region of interest" description="Disordered" evidence="2">
    <location>
        <begin position="935"/>
        <end position="956"/>
    </location>
</feature>
<keyword evidence="6" id="KW-1185">Reference proteome</keyword>
<feature type="region of interest" description="Disordered" evidence="2">
    <location>
        <begin position="896"/>
        <end position="918"/>
    </location>
</feature>
<feature type="region of interest" description="Disordered" evidence="2">
    <location>
        <begin position="258"/>
        <end position="282"/>
    </location>
</feature>
<dbReference type="EMBL" id="CH940647">
    <property type="protein sequence ID" value="EDW70730.1"/>
    <property type="molecule type" value="Genomic_DNA"/>
</dbReference>
<feature type="compositionally biased region" description="Polar residues" evidence="2">
    <location>
        <begin position="974"/>
        <end position="986"/>
    </location>
</feature>
<feature type="region of interest" description="Disordered" evidence="2">
    <location>
        <begin position="407"/>
        <end position="450"/>
    </location>
</feature>
<dbReference type="InParanoid" id="B4LIE3"/>
<evidence type="ECO:0000259" key="4">
    <source>
        <dbReference type="PROSITE" id="PS51031"/>
    </source>
</evidence>
<feature type="region of interest" description="Disordered" evidence="2">
    <location>
        <begin position="667"/>
        <end position="688"/>
    </location>
</feature>
<feature type="compositionally biased region" description="Low complexity" evidence="2">
    <location>
        <begin position="499"/>
        <end position="509"/>
    </location>
</feature>
<feature type="compositionally biased region" description="Low complexity" evidence="2">
    <location>
        <begin position="1015"/>
        <end position="1027"/>
    </location>
</feature>
<evidence type="ECO:0000259" key="3">
    <source>
        <dbReference type="PROSITE" id="PS51029"/>
    </source>
</evidence>
<feature type="compositionally biased region" description="Basic and acidic residues" evidence="2">
    <location>
        <begin position="161"/>
        <end position="199"/>
    </location>
</feature>
<feature type="domain" description="MADF" evidence="3">
    <location>
        <begin position="9"/>
        <end position="97"/>
    </location>
</feature>
<dbReference type="GO" id="GO:0005667">
    <property type="term" value="C:transcription regulator complex"/>
    <property type="evidence" value="ECO:0007669"/>
    <property type="project" value="TreeGrafter"/>
</dbReference>
<feature type="region of interest" description="Disordered" evidence="2">
    <location>
        <begin position="529"/>
        <end position="549"/>
    </location>
</feature>
<protein>
    <recommendedName>
        <fullName evidence="7">MADF domain-containing protein</fullName>
    </recommendedName>
</protein>
<feature type="compositionally biased region" description="Polar residues" evidence="2">
    <location>
        <begin position="996"/>
        <end position="1005"/>
    </location>
</feature>
<feature type="region of interest" description="Disordered" evidence="2">
    <location>
        <begin position="970"/>
        <end position="1077"/>
    </location>
</feature>
<feature type="region of interest" description="Disordered" evidence="2">
    <location>
        <begin position="861"/>
        <end position="883"/>
    </location>
</feature>
<evidence type="ECO:0000313" key="5">
    <source>
        <dbReference type="EMBL" id="EDW70730.1"/>
    </source>
</evidence>
<feature type="region of interest" description="Disordered" evidence="2">
    <location>
        <begin position="360"/>
        <end position="392"/>
    </location>
</feature>
<feature type="compositionally biased region" description="Polar residues" evidence="2">
    <location>
        <begin position="898"/>
        <end position="909"/>
    </location>
</feature>
<evidence type="ECO:0000313" key="6">
    <source>
        <dbReference type="Proteomes" id="UP000008792"/>
    </source>
</evidence>
<dbReference type="PROSITE" id="PS51031">
    <property type="entry name" value="BESS"/>
    <property type="match status" value="1"/>
</dbReference>
<gene>
    <name evidence="5" type="primary">Dvir\GJ13939</name>
    <name evidence="5" type="ORF">Dvir_GJ13939</name>
</gene>
<keyword evidence="1" id="KW-0539">Nucleus</keyword>
<comment type="subcellular location">
    <subcellularLocation>
        <location evidence="1">Nucleus</location>
    </subcellularLocation>
</comment>
<dbReference type="PANTHER" id="PTHR12243:SF60">
    <property type="entry name" value="SI:CH211-15D5.12-RELATED"/>
    <property type="match status" value="1"/>
</dbReference>
<dbReference type="STRING" id="7244.B4LIE3"/>
<reference evidence="5 6" key="1">
    <citation type="journal article" date="2007" name="Nature">
        <title>Evolution of genes and genomes on the Drosophila phylogeny.</title>
        <authorList>
            <consortium name="Drosophila 12 Genomes Consortium"/>
            <person name="Clark A.G."/>
            <person name="Eisen M.B."/>
            <person name="Smith D.R."/>
            <person name="Bergman C.M."/>
            <person name="Oliver B."/>
            <person name="Markow T.A."/>
            <person name="Kaufman T.C."/>
            <person name="Kellis M."/>
            <person name="Gelbart W."/>
            <person name="Iyer V.N."/>
            <person name="Pollard D.A."/>
            <person name="Sackton T.B."/>
            <person name="Larracuente A.M."/>
            <person name="Singh N.D."/>
            <person name="Abad J.P."/>
            <person name="Abt D.N."/>
            <person name="Adryan B."/>
            <person name="Aguade M."/>
            <person name="Akashi H."/>
            <person name="Anderson W.W."/>
            <person name="Aquadro C.F."/>
            <person name="Ardell D.H."/>
            <person name="Arguello R."/>
            <person name="Artieri C.G."/>
            <person name="Barbash D.A."/>
            <person name="Barker D."/>
            <person name="Barsanti P."/>
            <person name="Batterham P."/>
            <person name="Batzoglou S."/>
            <person name="Begun D."/>
            <person name="Bhutkar A."/>
            <person name="Blanco E."/>
            <person name="Bosak S.A."/>
            <person name="Bradley R.K."/>
            <person name="Brand A.D."/>
            <person name="Brent M.R."/>
            <person name="Brooks A.N."/>
            <person name="Brown R.H."/>
            <person name="Butlin R.K."/>
            <person name="Caggese C."/>
            <person name="Calvi B.R."/>
            <person name="Bernardo de Carvalho A."/>
            <person name="Caspi A."/>
            <person name="Castrezana S."/>
            <person name="Celniker S.E."/>
            <person name="Chang J.L."/>
            <person name="Chapple C."/>
            <person name="Chatterji S."/>
            <person name="Chinwalla A."/>
            <person name="Civetta A."/>
            <person name="Clifton S.W."/>
            <person name="Comeron J.M."/>
            <person name="Costello J.C."/>
            <person name="Coyne J.A."/>
            <person name="Daub J."/>
            <person name="David R.G."/>
            <person name="Delcher A.L."/>
            <person name="Delehaunty K."/>
            <person name="Do C.B."/>
            <person name="Ebling H."/>
            <person name="Edwards K."/>
            <person name="Eickbush T."/>
            <person name="Evans J.D."/>
            <person name="Filipski A."/>
            <person name="Findeiss S."/>
            <person name="Freyhult E."/>
            <person name="Fulton L."/>
            <person name="Fulton R."/>
            <person name="Garcia A.C."/>
            <person name="Gardiner A."/>
            <person name="Garfield D.A."/>
            <person name="Garvin B.E."/>
            <person name="Gibson G."/>
            <person name="Gilbert D."/>
            <person name="Gnerre S."/>
            <person name="Godfrey J."/>
            <person name="Good R."/>
            <person name="Gotea V."/>
            <person name="Gravely B."/>
            <person name="Greenberg A.J."/>
            <person name="Griffiths-Jones S."/>
            <person name="Gross S."/>
            <person name="Guigo R."/>
            <person name="Gustafson E.A."/>
            <person name="Haerty W."/>
            <person name="Hahn M.W."/>
            <person name="Halligan D.L."/>
            <person name="Halpern A.L."/>
            <person name="Halter G.M."/>
            <person name="Han M.V."/>
            <person name="Heger A."/>
            <person name="Hillier L."/>
            <person name="Hinrichs A.S."/>
            <person name="Holmes I."/>
            <person name="Hoskins R.A."/>
            <person name="Hubisz M.J."/>
            <person name="Hultmark D."/>
            <person name="Huntley M.A."/>
            <person name="Jaffe D.B."/>
            <person name="Jagadeeshan S."/>
            <person name="Jeck W.R."/>
            <person name="Johnson J."/>
            <person name="Jones C.D."/>
            <person name="Jordan W.C."/>
            <person name="Karpen G.H."/>
            <person name="Kataoka E."/>
            <person name="Keightley P.D."/>
            <person name="Kheradpour P."/>
            <person name="Kirkness E.F."/>
            <person name="Koerich L.B."/>
            <person name="Kristiansen K."/>
            <person name="Kudrna D."/>
            <person name="Kulathinal R.J."/>
            <person name="Kumar S."/>
            <person name="Kwok R."/>
            <person name="Lander E."/>
            <person name="Langley C.H."/>
            <person name="Lapoint R."/>
            <person name="Lazzaro B.P."/>
            <person name="Lee S.J."/>
            <person name="Levesque L."/>
            <person name="Li R."/>
            <person name="Lin C.F."/>
            <person name="Lin M.F."/>
            <person name="Lindblad-Toh K."/>
            <person name="Llopart A."/>
            <person name="Long M."/>
            <person name="Low L."/>
            <person name="Lozovsky E."/>
            <person name="Lu J."/>
            <person name="Luo M."/>
            <person name="Machado C.A."/>
            <person name="Makalowski W."/>
            <person name="Marzo M."/>
            <person name="Matsuda M."/>
            <person name="Matzkin L."/>
            <person name="McAllister B."/>
            <person name="McBride C.S."/>
            <person name="McKernan B."/>
            <person name="McKernan K."/>
            <person name="Mendez-Lago M."/>
            <person name="Minx P."/>
            <person name="Mollenhauer M.U."/>
            <person name="Montooth K."/>
            <person name="Mount S.M."/>
            <person name="Mu X."/>
            <person name="Myers E."/>
            <person name="Negre B."/>
            <person name="Newfeld S."/>
            <person name="Nielsen R."/>
            <person name="Noor M.A."/>
            <person name="O'Grady P."/>
            <person name="Pachter L."/>
            <person name="Papaceit M."/>
            <person name="Parisi M.J."/>
            <person name="Parisi M."/>
            <person name="Parts L."/>
            <person name="Pedersen J.S."/>
            <person name="Pesole G."/>
            <person name="Phillippy A.M."/>
            <person name="Ponting C.P."/>
            <person name="Pop M."/>
            <person name="Porcelli D."/>
            <person name="Powell J.R."/>
            <person name="Prohaska S."/>
            <person name="Pruitt K."/>
            <person name="Puig M."/>
            <person name="Quesneville H."/>
            <person name="Ram K.R."/>
            <person name="Rand D."/>
            <person name="Rasmussen M.D."/>
            <person name="Reed L.K."/>
            <person name="Reenan R."/>
            <person name="Reily A."/>
            <person name="Remington K.A."/>
            <person name="Rieger T.T."/>
            <person name="Ritchie M.G."/>
            <person name="Robin C."/>
            <person name="Rogers Y.H."/>
            <person name="Rohde C."/>
            <person name="Rozas J."/>
            <person name="Rubenfield M.J."/>
            <person name="Ruiz A."/>
            <person name="Russo S."/>
            <person name="Salzberg S.L."/>
            <person name="Sanchez-Gracia A."/>
            <person name="Saranga D.J."/>
            <person name="Sato H."/>
            <person name="Schaeffer S.W."/>
            <person name="Schatz M.C."/>
            <person name="Schlenke T."/>
            <person name="Schwartz R."/>
            <person name="Segarra C."/>
            <person name="Singh R.S."/>
            <person name="Sirot L."/>
            <person name="Sirota M."/>
            <person name="Sisneros N.B."/>
            <person name="Smith C.D."/>
            <person name="Smith T.F."/>
            <person name="Spieth J."/>
            <person name="Stage D.E."/>
            <person name="Stark A."/>
            <person name="Stephan W."/>
            <person name="Strausberg R.L."/>
            <person name="Strempel S."/>
            <person name="Sturgill D."/>
            <person name="Sutton G."/>
            <person name="Sutton G.G."/>
            <person name="Tao W."/>
            <person name="Teichmann S."/>
            <person name="Tobari Y.N."/>
            <person name="Tomimura Y."/>
            <person name="Tsolas J.M."/>
            <person name="Valente V.L."/>
            <person name="Venter E."/>
            <person name="Venter J.C."/>
            <person name="Vicario S."/>
            <person name="Vieira F.G."/>
            <person name="Vilella A.J."/>
            <person name="Villasante A."/>
            <person name="Walenz B."/>
            <person name="Wang J."/>
            <person name="Wasserman M."/>
            <person name="Watts T."/>
            <person name="Wilson D."/>
            <person name="Wilson R.K."/>
            <person name="Wing R.A."/>
            <person name="Wolfner M.F."/>
            <person name="Wong A."/>
            <person name="Wong G.K."/>
            <person name="Wu C.I."/>
            <person name="Wu G."/>
            <person name="Yamamoto D."/>
            <person name="Yang H.P."/>
            <person name="Yang S.P."/>
            <person name="Yorke J.A."/>
            <person name="Yoshida K."/>
            <person name="Zdobnov E."/>
            <person name="Zhang P."/>
            <person name="Zhang Y."/>
            <person name="Zimin A.V."/>
            <person name="Baldwin J."/>
            <person name="Abdouelleil A."/>
            <person name="Abdulkadir J."/>
            <person name="Abebe A."/>
            <person name="Abera B."/>
            <person name="Abreu J."/>
            <person name="Acer S.C."/>
            <person name="Aftuck L."/>
            <person name="Alexander A."/>
            <person name="An P."/>
            <person name="Anderson E."/>
            <person name="Anderson S."/>
            <person name="Arachi H."/>
            <person name="Azer M."/>
            <person name="Bachantsang P."/>
            <person name="Barry A."/>
            <person name="Bayul T."/>
            <person name="Berlin A."/>
            <person name="Bessette D."/>
            <person name="Bloom T."/>
            <person name="Blye J."/>
            <person name="Boguslavskiy L."/>
            <person name="Bonnet C."/>
            <person name="Boukhgalter B."/>
            <person name="Bourzgui I."/>
            <person name="Brown A."/>
            <person name="Cahill P."/>
            <person name="Channer S."/>
            <person name="Cheshatsang Y."/>
            <person name="Chuda L."/>
            <person name="Citroen M."/>
            <person name="Collymore A."/>
            <person name="Cooke P."/>
            <person name="Costello M."/>
            <person name="D'Aco K."/>
            <person name="Daza R."/>
            <person name="De Haan G."/>
            <person name="DeGray S."/>
            <person name="DeMaso C."/>
            <person name="Dhargay N."/>
            <person name="Dooley K."/>
            <person name="Dooley E."/>
            <person name="Doricent M."/>
            <person name="Dorje P."/>
            <person name="Dorjee K."/>
            <person name="Dupes A."/>
            <person name="Elong R."/>
            <person name="Falk J."/>
            <person name="Farina A."/>
            <person name="Faro S."/>
            <person name="Ferguson D."/>
            <person name="Fisher S."/>
            <person name="Foley C.D."/>
            <person name="Franke A."/>
            <person name="Friedrich D."/>
            <person name="Gadbois L."/>
            <person name="Gearin G."/>
            <person name="Gearin C.R."/>
            <person name="Giannoukos G."/>
            <person name="Goode T."/>
            <person name="Graham J."/>
            <person name="Grandbois E."/>
            <person name="Grewal S."/>
            <person name="Gyaltsen K."/>
            <person name="Hafez N."/>
            <person name="Hagos B."/>
            <person name="Hall J."/>
            <person name="Henson C."/>
            <person name="Hollinger A."/>
            <person name="Honan T."/>
            <person name="Huard M.D."/>
            <person name="Hughes L."/>
            <person name="Hurhula B."/>
            <person name="Husby M.E."/>
            <person name="Kamat A."/>
            <person name="Kanga B."/>
            <person name="Kashin S."/>
            <person name="Khazanovich D."/>
            <person name="Kisner P."/>
            <person name="Lance K."/>
            <person name="Lara M."/>
            <person name="Lee W."/>
            <person name="Lennon N."/>
            <person name="Letendre F."/>
            <person name="LeVine R."/>
            <person name="Lipovsky A."/>
            <person name="Liu X."/>
            <person name="Liu J."/>
            <person name="Liu S."/>
            <person name="Lokyitsang T."/>
            <person name="Lokyitsang Y."/>
            <person name="Lubonja R."/>
            <person name="Lui A."/>
            <person name="MacDonald P."/>
            <person name="Magnisalis V."/>
            <person name="Maru K."/>
            <person name="Matthews C."/>
            <person name="McCusker W."/>
            <person name="McDonough S."/>
            <person name="Mehta T."/>
            <person name="Meldrim J."/>
            <person name="Meneus L."/>
            <person name="Mihai O."/>
            <person name="Mihalev A."/>
            <person name="Mihova T."/>
            <person name="Mittelman R."/>
            <person name="Mlenga V."/>
            <person name="Montmayeur A."/>
            <person name="Mulrain L."/>
            <person name="Navidi A."/>
            <person name="Naylor J."/>
            <person name="Negash T."/>
            <person name="Nguyen T."/>
            <person name="Nguyen N."/>
            <person name="Nicol R."/>
            <person name="Norbu C."/>
            <person name="Norbu N."/>
            <person name="Novod N."/>
            <person name="O'Neill B."/>
            <person name="Osman S."/>
            <person name="Markiewicz E."/>
            <person name="Oyono O.L."/>
            <person name="Patti C."/>
            <person name="Phunkhang P."/>
            <person name="Pierre F."/>
            <person name="Priest M."/>
            <person name="Raghuraman S."/>
            <person name="Rege F."/>
            <person name="Reyes R."/>
            <person name="Rise C."/>
            <person name="Rogov P."/>
            <person name="Ross K."/>
            <person name="Ryan E."/>
            <person name="Settipalli S."/>
            <person name="Shea T."/>
            <person name="Sherpa N."/>
            <person name="Shi L."/>
            <person name="Shih D."/>
            <person name="Sparrow T."/>
            <person name="Spaulding J."/>
            <person name="Stalker J."/>
            <person name="Stange-Thomann N."/>
            <person name="Stavropoulos S."/>
            <person name="Stone C."/>
            <person name="Strader C."/>
            <person name="Tesfaye S."/>
            <person name="Thomson T."/>
            <person name="Thoulutsang Y."/>
            <person name="Thoulutsang D."/>
            <person name="Topham K."/>
            <person name="Topping I."/>
            <person name="Tsamla T."/>
            <person name="Vassiliev H."/>
            <person name="Vo A."/>
            <person name="Wangchuk T."/>
            <person name="Wangdi T."/>
            <person name="Weiand M."/>
            <person name="Wilkinson J."/>
            <person name="Wilson A."/>
            <person name="Yadav S."/>
            <person name="Young G."/>
            <person name="Yu Q."/>
            <person name="Zembek L."/>
            <person name="Zhong D."/>
            <person name="Zimmer A."/>
            <person name="Zwirko Z."/>
            <person name="Jaffe D.B."/>
            <person name="Alvarez P."/>
            <person name="Brockman W."/>
            <person name="Butler J."/>
            <person name="Chin C."/>
            <person name="Gnerre S."/>
            <person name="Grabherr M."/>
            <person name="Kleber M."/>
            <person name="Mauceli E."/>
            <person name="MacCallum I."/>
        </authorList>
    </citation>
    <scope>NUCLEOTIDE SEQUENCE [LARGE SCALE GENOMIC DNA]</scope>
    <source>
        <strain evidence="6">Tucson 15010-1051.87</strain>
    </source>
</reference>
<dbReference type="Proteomes" id="UP000008792">
    <property type="component" value="Unassembled WGS sequence"/>
</dbReference>
<evidence type="ECO:0000256" key="2">
    <source>
        <dbReference type="SAM" id="MobiDB-lite"/>
    </source>
</evidence>
<feature type="compositionally biased region" description="Basic and acidic residues" evidence="2">
    <location>
        <begin position="212"/>
        <end position="222"/>
    </location>
</feature>
<name>B4LIE3_DROVI</name>
<dbReference type="Pfam" id="PF10545">
    <property type="entry name" value="MADF_DNA_bdg"/>
    <property type="match status" value="1"/>
</dbReference>
<feature type="compositionally biased region" description="Polar residues" evidence="2">
    <location>
        <begin position="423"/>
        <end position="436"/>
    </location>
</feature>
<feature type="compositionally biased region" description="Basic and acidic residues" evidence="2">
    <location>
        <begin position="103"/>
        <end position="137"/>
    </location>
</feature>
<dbReference type="GO" id="GO:0005634">
    <property type="term" value="C:nucleus"/>
    <property type="evidence" value="ECO:0007669"/>
    <property type="project" value="UniProtKB-SubCell"/>
</dbReference>
<dbReference type="KEGG" id="dvi:6622243"/>
<dbReference type="HOGENOM" id="CLU_293256_0_0_1"/>
<organism evidence="5 6">
    <name type="scientific">Drosophila virilis</name>
    <name type="common">Fruit fly</name>
    <dbReference type="NCBI Taxonomy" id="7244"/>
    <lineage>
        <taxon>Eukaryota</taxon>
        <taxon>Metazoa</taxon>
        <taxon>Ecdysozoa</taxon>
        <taxon>Arthropoda</taxon>
        <taxon>Hexapoda</taxon>
        <taxon>Insecta</taxon>
        <taxon>Pterygota</taxon>
        <taxon>Neoptera</taxon>
        <taxon>Endopterygota</taxon>
        <taxon>Diptera</taxon>
        <taxon>Brachycera</taxon>
        <taxon>Muscomorpha</taxon>
        <taxon>Ephydroidea</taxon>
        <taxon>Drosophilidae</taxon>
        <taxon>Drosophila</taxon>
    </lineage>
</organism>
<accession>B4LIE3</accession>
<dbReference type="PhylomeDB" id="B4LIE3"/>
<feature type="compositionally biased region" description="Low complexity" evidence="2">
    <location>
        <begin position="938"/>
        <end position="956"/>
    </location>
</feature>
<dbReference type="eggNOG" id="ENOG502QR16">
    <property type="taxonomic scope" value="Eukaryota"/>
</dbReference>
<feature type="region of interest" description="Disordered" evidence="2">
    <location>
        <begin position="487"/>
        <end position="514"/>
    </location>
</feature>
<feature type="compositionally biased region" description="Basic and acidic residues" evidence="2">
    <location>
        <begin position="1055"/>
        <end position="1064"/>
    </location>
</feature>
<dbReference type="OMA" id="PSENSWD"/>
<dbReference type="Pfam" id="PF02944">
    <property type="entry name" value="BESS"/>
    <property type="match status" value="1"/>
</dbReference>
<feature type="region of interest" description="Disordered" evidence="2">
    <location>
        <begin position="336"/>
        <end position="355"/>
    </location>
</feature>
<feature type="region of interest" description="Disordered" evidence="2">
    <location>
        <begin position="742"/>
        <end position="762"/>
    </location>
</feature>
<feature type="region of interest" description="Disordered" evidence="2">
    <location>
        <begin position="96"/>
        <end position="237"/>
    </location>
</feature>
<evidence type="ECO:0000256" key="1">
    <source>
        <dbReference type="PROSITE-ProRule" id="PRU00371"/>
    </source>
</evidence>
<dbReference type="OrthoDB" id="5803771at2759"/>
<feature type="compositionally biased region" description="Acidic residues" evidence="2">
    <location>
        <begin position="1065"/>
        <end position="1077"/>
    </location>
</feature>
<sequence>MSAFKSNAKLCRAIENQPILYDQSHEHYRKRLPSENCWDLVASEVGESVEKCKRRWRQIRNDYVRWTTSDEHRHRNGLKRPAFYLAEELKFLKPHLSLSDAGEQERESPEPKRERDSKSKSKEPTLDEYKGKKKDITEAVEEQPLAKLKQAAAGNMTPEPDTNKPDKDKSKIKEENKQQQQQEKEKEEQTEKQDKDKSNAAETDEVASEEENSSHPDDKELSEGTATPTTSSLGSVASFAGTSNSAVAKQPEFFIKQSNTNSSSNCLIIGKKPPVSPATDPLYEQMAEDSPDETASVGGGRRLRRAANRIKQLPIQKAAAEQRLTRLQRRKSMTIAAANSLRSSTSPVKMTPVPRASLPANATQAKTHAKAVKPSPKPALPSTRDDIFPRPRSTAPTAQQLVLARRPGPVPGQQQQQQQQQQHPHSQAGQTTQTVQPRHHFGVGRPPGPARLAAMAAINKRPLATPPGLRGNFAGQRAPAPVNIMENFKQPPTATSNSQPQQQQQQQQQRLVSSSNTLVISTTNCAASSNSIMSSTSSSTPGSSFSTQTASITASPIVSTTPPVLTLIKRCERGNQTECQDIFSDEHFLDMVRPQMKEMNPRQKMHFKQKIFQALMETFDDATDFPNSGEVQHFNINTPSGFDHVSDGELRLIRELVSMVSAAKHTSDRAASSCPPAANTPNQRMAAGKPPSVVQRIFRPAHVQGATAIGDDKKLYRILQMNNHTKIVAGVNASAALTGAAGRKDSIDSNSSSNTIPLTSGPSRVGTFIVPGSSPKTPRGIVDPLEELFSHSPGAFSKMTPTAATSGISSKPVLVRQMGRRYSVCGAGGPSTALASASTSPAAAANAAQLEAALLKRRMAPASQTMVPPPQRPRYSQSPVGSNHIAAIAPGNSLLMRSVSSGGQKQPSPTGGGAVPQKTPQIASIQGSAFNEFATPTSVRSGNSSGSVGSSGSTSISPLKRSMIVANVKGNAGGQQQKPSVSTVRSPLSAAPVPIKQSTSPSANVANLLADSRAQSHSQSQSQSQSQPLPRPAARQQAGREDSEMAGIIAADDFDMGRLKREPQDIMDDQDADILGM</sequence>
<feature type="compositionally biased region" description="Low complexity" evidence="2">
    <location>
        <begin position="413"/>
        <end position="422"/>
    </location>
</feature>
<dbReference type="AlphaFoldDB" id="B4LIE3"/>